<dbReference type="CDD" id="cd01647">
    <property type="entry name" value="RT_LTR"/>
    <property type="match status" value="1"/>
</dbReference>
<feature type="domain" description="Reverse transcriptase" evidence="12">
    <location>
        <begin position="439"/>
        <end position="616"/>
    </location>
</feature>
<evidence type="ECO:0000256" key="3">
    <source>
        <dbReference type="ARBA" id="ARBA00022695"/>
    </source>
</evidence>
<accession>A0A914A6P1</accession>
<organism evidence="14 15">
    <name type="scientific">Patiria miniata</name>
    <name type="common">Bat star</name>
    <name type="synonym">Asterina miniata</name>
    <dbReference type="NCBI Taxonomy" id="46514"/>
    <lineage>
        <taxon>Eukaryota</taxon>
        <taxon>Metazoa</taxon>
        <taxon>Echinodermata</taxon>
        <taxon>Eleutherozoa</taxon>
        <taxon>Asterozoa</taxon>
        <taxon>Asteroidea</taxon>
        <taxon>Valvatacea</taxon>
        <taxon>Valvatida</taxon>
        <taxon>Asterinidae</taxon>
        <taxon>Patiria</taxon>
    </lineage>
</organism>
<evidence type="ECO:0000256" key="5">
    <source>
        <dbReference type="ARBA" id="ARBA00022759"/>
    </source>
</evidence>
<dbReference type="GO" id="GO:0003677">
    <property type="term" value="F:DNA binding"/>
    <property type="evidence" value="ECO:0007669"/>
    <property type="project" value="UniProtKB-KW"/>
</dbReference>
<evidence type="ECO:0000256" key="1">
    <source>
        <dbReference type="ARBA" id="ARBA00012493"/>
    </source>
</evidence>
<evidence type="ECO:0000259" key="13">
    <source>
        <dbReference type="PROSITE" id="PS50994"/>
    </source>
</evidence>
<keyword evidence="4" id="KW-0540">Nuclease</keyword>
<dbReference type="InterPro" id="IPR036397">
    <property type="entry name" value="RNaseH_sf"/>
</dbReference>
<dbReference type="InterPro" id="IPR043502">
    <property type="entry name" value="DNA/RNA_pol_sf"/>
</dbReference>
<dbReference type="PROSITE" id="PS50158">
    <property type="entry name" value="ZF_CCHC"/>
    <property type="match status" value="1"/>
</dbReference>
<evidence type="ECO:0000259" key="11">
    <source>
        <dbReference type="PROSITE" id="PS50175"/>
    </source>
</evidence>
<keyword evidence="5" id="KW-0255">Endonuclease</keyword>
<dbReference type="OrthoDB" id="775972at2759"/>
<evidence type="ECO:0000256" key="6">
    <source>
        <dbReference type="ARBA" id="ARBA00022801"/>
    </source>
</evidence>
<feature type="compositionally biased region" description="Low complexity" evidence="9">
    <location>
        <begin position="1129"/>
        <end position="1146"/>
    </location>
</feature>
<dbReference type="InterPro" id="IPR001995">
    <property type="entry name" value="Peptidase_A2_cat"/>
</dbReference>
<sequence length="1172" mass="131204">MFQTLPNTGDPADYDAAKKALNAYFVPRKNAAFSRQTFHQLSQKEGETVLQFVTRLRRAARDCDFGGEKDNQIRDAVLSKCKSDYVRRKLLETELTLDKALQTADKCEKVEGQMAALSGKSKDPKYDSVNRVSDKKQKSRDKQYKPKTETKHLWSPQSQTGNRRTKPEPTPKGACYRCGRTGHFGRDSNCPARGQTCQKCSGRDHFAKMCKTKTKPRVNQVGEEQANPEASQDYAFLIREGPHSNMLRIKVGGVDLNMLIDSGATSNIINEQTWDSLKQNKIQCESHVAPPDRKLWAYGADRPLSLKGTFECEVQVSGRSTLAEFIVIKGKGVPLLGKDIAMKLGILQIGINAVSGHAGTIDEVKVDRCAKNSSALNGDKAKQYQQQFPGVFGGVGKLKTEQVKLHINTSVTPVAQPLRRTPFNLRSRVEQKIRELECLDIIEAVDGPTPWVNPVVVVPKPNCDIRLCLDMRRANEAIIRGRHPIPTVDELLQSMNGSKVFSKLDLKWGYHQLELATESRGITTFVTHCGLYQYKRLMFGVSSASEQYQYMIAKALAGLEGVENISDDIIVHGPDQNTHYSRVLAVLRRLQELGLTLNAEKCQFNMSRLVFMGILLSEKGIGPTQERVRAVSEFREPENVSEVRSFLGLVGFSSSFIPNFATLSDPLRKLTRKGVPFQFGPHQKAAFNALKESLAKATTLAYYDKTAPTKVIGDASPVGLGAVLVQEQRDGLVPICYVSRSLTDCERRYSQTEKEALSLVWACERFHAYIYGRDFELLTDHKPLEAIYGPRSKPCARIERWVLRLQLYNYKVVYVPGRENIADALSRLLSGKCKPEHAHGADEYVRFVAVSTTPRATTTKQVENASAEDVLVDYYSRYYEYQILSSTTTDKIVDSLEEAFSRHGIPLTLKSDNGPQFRSQEFRDFCEENGISHVRVTAKWAQANGEVERQNDSIMKRIRITQAAGQDWRKELRKYVAKYRATEHPATRKTPAELLFNRKIRGKLPAFKPDDHTDLEVRDHDAESKAKAKMYADTRRNTKYSDVQIGDQVLVRQEKTNKLSTPFIPDPFTVVSKTGNSVVVASPEGAQYSRNTSHVRKFTQSASDTGIKTASEPPTADSGGNTMDQAISPPKTVTHTPPAVTPPVAKELPSPCAGRPKRQCGMYPKFKDYILN</sequence>
<dbReference type="Pfam" id="PF03732">
    <property type="entry name" value="Retrotrans_gag"/>
    <property type="match status" value="1"/>
</dbReference>
<dbReference type="InterPro" id="IPR041373">
    <property type="entry name" value="RT_RNaseH"/>
</dbReference>
<dbReference type="SUPFAM" id="SSF56672">
    <property type="entry name" value="DNA/RNA polymerases"/>
    <property type="match status" value="1"/>
</dbReference>
<dbReference type="GO" id="GO:0015074">
    <property type="term" value="P:DNA integration"/>
    <property type="evidence" value="ECO:0007669"/>
    <property type="project" value="UniProtKB-KW"/>
</dbReference>
<dbReference type="EnsemblMetazoa" id="XM_038203604.1">
    <property type="protein sequence ID" value="XP_038059532.1"/>
    <property type="gene ID" value="LOC119730614"/>
</dbReference>
<dbReference type="RefSeq" id="XP_038059532.1">
    <property type="nucleotide sequence ID" value="XM_038203604.1"/>
</dbReference>
<feature type="domain" description="Peptidase A2" evidence="11">
    <location>
        <begin position="256"/>
        <end position="340"/>
    </location>
</feature>
<keyword evidence="7" id="KW-0695">RNA-directed DNA polymerase</keyword>
<name>A0A914A6P1_PATMI</name>
<dbReference type="Gene3D" id="4.10.60.10">
    <property type="entry name" value="Zinc finger, CCHC-type"/>
    <property type="match status" value="1"/>
</dbReference>
<dbReference type="GO" id="GO:0004519">
    <property type="term" value="F:endonuclease activity"/>
    <property type="evidence" value="ECO:0007669"/>
    <property type="project" value="UniProtKB-KW"/>
</dbReference>
<dbReference type="FunFam" id="3.30.70.270:FF:000023">
    <property type="entry name" value="Pol"/>
    <property type="match status" value="1"/>
</dbReference>
<evidence type="ECO:0000259" key="10">
    <source>
        <dbReference type="PROSITE" id="PS50158"/>
    </source>
</evidence>
<dbReference type="PROSITE" id="PS50994">
    <property type="entry name" value="INTEGRASE"/>
    <property type="match status" value="1"/>
</dbReference>
<dbReference type="OMA" id="PKRQCGM"/>
<dbReference type="Gene3D" id="2.40.70.10">
    <property type="entry name" value="Acid Proteases"/>
    <property type="match status" value="1"/>
</dbReference>
<dbReference type="InterPro" id="IPR043128">
    <property type="entry name" value="Rev_trsase/Diguanyl_cyclase"/>
</dbReference>
<feature type="compositionally biased region" description="Basic and acidic residues" evidence="9">
    <location>
        <begin position="120"/>
        <end position="152"/>
    </location>
</feature>
<evidence type="ECO:0000259" key="12">
    <source>
        <dbReference type="PROSITE" id="PS50878"/>
    </source>
</evidence>
<dbReference type="InterPro" id="IPR050951">
    <property type="entry name" value="Retrovirus_Pol_polyprotein"/>
</dbReference>
<dbReference type="InterPro" id="IPR012337">
    <property type="entry name" value="RNaseH-like_sf"/>
</dbReference>
<protein>
    <recommendedName>
        <fullName evidence="1">RNA-directed DNA polymerase</fullName>
        <ecNumber evidence="1">2.7.7.49</ecNumber>
    </recommendedName>
</protein>
<evidence type="ECO:0000313" key="15">
    <source>
        <dbReference type="Proteomes" id="UP000887568"/>
    </source>
</evidence>
<evidence type="ECO:0000256" key="4">
    <source>
        <dbReference type="ARBA" id="ARBA00022722"/>
    </source>
</evidence>
<dbReference type="FunFam" id="3.10.20.370:FF:000001">
    <property type="entry name" value="Retrovirus-related Pol polyprotein from transposon 17.6-like protein"/>
    <property type="match status" value="1"/>
</dbReference>
<keyword evidence="15" id="KW-1185">Reference proteome</keyword>
<dbReference type="Gene3D" id="3.30.70.270">
    <property type="match status" value="2"/>
</dbReference>
<dbReference type="AlphaFoldDB" id="A0A914A6P1"/>
<dbReference type="SUPFAM" id="SSF53098">
    <property type="entry name" value="Ribonuclease H-like"/>
    <property type="match status" value="1"/>
</dbReference>
<proteinExistence type="predicted"/>
<evidence type="ECO:0000313" key="14">
    <source>
        <dbReference type="EnsemblMetazoa" id="XP_038059532.1"/>
    </source>
</evidence>
<dbReference type="PROSITE" id="PS50175">
    <property type="entry name" value="ASP_PROT_RETROV"/>
    <property type="match status" value="1"/>
</dbReference>
<dbReference type="PROSITE" id="PS50878">
    <property type="entry name" value="RT_POL"/>
    <property type="match status" value="1"/>
</dbReference>
<evidence type="ECO:0000256" key="8">
    <source>
        <dbReference type="PROSITE-ProRule" id="PRU00047"/>
    </source>
</evidence>
<dbReference type="GO" id="GO:0006508">
    <property type="term" value="P:proteolysis"/>
    <property type="evidence" value="ECO:0007669"/>
    <property type="project" value="UniProtKB-KW"/>
</dbReference>
<dbReference type="SUPFAM" id="SSF57756">
    <property type="entry name" value="Retrovirus zinc finger-like domains"/>
    <property type="match status" value="1"/>
</dbReference>
<dbReference type="Pfam" id="PF00078">
    <property type="entry name" value="RVT_1"/>
    <property type="match status" value="1"/>
</dbReference>
<reference evidence="14" key="1">
    <citation type="submission" date="2022-11" db="UniProtKB">
        <authorList>
            <consortium name="EnsemblMetazoa"/>
        </authorList>
    </citation>
    <scope>IDENTIFICATION</scope>
</reference>
<dbReference type="InterPro" id="IPR005162">
    <property type="entry name" value="Retrotrans_gag_dom"/>
</dbReference>
<dbReference type="Pfam" id="PF17917">
    <property type="entry name" value="RT_RNaseH"/>
    <property type="match status" value="1"/>
</dbReference>
<feature type="compositionally biased region" description="Polar residues" evidence="9">
    <location>
        <begin position="1090"/>
        <end position="1108"/>
    </location>
</feature>
<feature type="domain" description="CCHC-type" evidence="10">
    <location>
        <begin position="175"/>
        <end position="187"/>
    </location>
</feature>
<feature type="region of interest" description="Disordered" evidence="9">
    <location>
        <begin position="115"/>
        <end position="172"/>
    </location>
</feature>
<evidence type="ECO:0000256" key="2">
    <source>
        <dbReference type="ARBA" id="ARBA00022679"/>
    </source>
</evidence>
<dbReference type="FunFam" id="3.30.420.10:FF:000063">
    <property type="entry name" value="Retrovirus-related Pol polyprotein from transposon 297-like Protein"/>
    <property type="match status" value="1"/>
</dbReference>
<dbReference type="InterPro" id="IPR001878">
    <property type="entry name" value="Znf_CCHC"/>
</dbReference>
<dbReference type="SUPFAM" id="SSF50630">
    <property type="entry name" value="Acid proteases"/>
    <property type="match status" value="1"/>
</dbReference>
<dbReference type="PANTHER" id="PTHR37984:SF11">
    <property type="entry name" value="INTEGRASE CATALYTIC DOMAIN-CONTAINING PROTEIN"/>
    <property type="match status" value="1"/>
</dbReference>
<dbReference type="GO" id="GO:0003964">
    <property type="term" value="F:RNA-directed DNA polymerase activity"/>
    <property type="evidence" value="ECO:0007669"/>
    <property type="project" value="UniProtKB-KW"/>
</dbReference>
<dbReference type="InterPro" id="IPR021109">
    <property type="entry name" value="Peptidase_aspartic_dom_sf"/>
</dbReference>
<feature type="region of interest" description="Disordered" evidence="9">
    <location>
        <begin position="1090"/>
        <end position="1154"/>
    </location>
</feature>
<dbReference type="PROSITE" id="PS00141">
    <property type="entry name" value="ASP_PROTEASE"/>
    <property type="match status" value="1"/>
</dbReference>
<dbReference type="InterPro" id="IPR000477">
    <property type="entry name" value="RT_dom"/>
</dbReference>
<dbReference type="GeneID" id="119730614"/>
<dbReference type="GO" id="GO:0004190">
    <property type="term" value="F:aspartic-type endopeptidase activity"/>
    <property type="evidence" value="ECO:0007669"/>
    <property type="project" value="UniProtKB-KW"/>
</dbReference>
<keyword evidence="8" id="KW-0863">Zinc-finger</keyword>
<feature type="domain" description="Integrase catalytic" evidence="13">
    <location>
        <begin position="831"/>
        <end position="999"/>
    </location>
</feature>
<dbReference type="InterPro" id="IPR001584">
    <property type="entry name" value="Integrase_cat-core"/>
</dbReference>
<dbReference type="Gene3D" id="3.10.10.10">
    <property type="entry name" value="HIV Type 1 Reverse Transcriptase, subunit A, domain 1"/>
    <property type="match status" value="1"/>
</dbReference>
<dbReference type="InterPro" id="IPR001969">
    <property type="entry name" value="Aspartic_peptidase_AS"/>
</dbReference>
<keyword evidence="8" id="KW-0479">Metal-binding</keyword>
<keyword evidence="3" id="KW-0548">Nucleotidyltransferase</keyword>
<dbReference type="Proteomes" id="UP000887568">
    <property type="component" value="Unplaced"/>
</dbReference>
<dbReference type="PANTHER" id="PTHR37984">
    <property type="entry name" value="PROTEIN CBG26694"/>
    <property type="match status" value="1"/>
</dbReference>
<keyword evidence="6" id="KW-0378">Hydrolase</keyword>
<dbReference type="SMART" id="SM00343">
    <property type="entry name" value="ZnF_C2HC"/>
    <property type="match status" value="2"/>
</dbReference>
<dbReference type="CDD" id="cd09274">
    <property type="entry name" value="RNase_HI_RT_Ty3"/>
    <property type="match status" value="1"/>
</dbReference>
<dbReference type="Pfam" id="PF00665">
    <property type="entry name" value="rve"/>
    <property type="match status" value="1"/>
</dbReference>
<dbReference type="GO" id="GO:0008270">
    <property type="term" value="F:zinc ion binding"/>
    <property type="evidence" value="ECO:0007669"/>
    <property type="project" value="UniProtKB-KW"/>
</dbReference>
<keyword evidence="8" id="KW-0862">Zinc</keyword>
<evidence type="ECO:0000256" key="9">
    <source>
        <dbReference type="SAM" id="MobiDB-lite"/>
    </source>
</evidence>
<dbReference type="GO" id="GO:0003723">
    <property type="term" value="F:RNA binding"/>
    <property type="evidence" value="ECO:0007669"/>
    <property type="project" value="UniProtKB-KW"/>
</dbReference>
<dbReference type="Gene3D" id="3.30.420.10">
    <property type="entry name" value="Ribonuclease H-like superfamily/Ribonuclease H"/>
    <property type="match status" value="1"/>
</dbReference>
<keyword evidence="2" id="KW-0808">Transferase</keyword>
<dbReference type="EC" id="2.7.7.49" evidence="1"/>
<evidence type="ECO:0000256" key="7">
    <source>
        <dbReference type="ARBA" id="ARBA00022918"/>
    </source>
</evidence>
<dbReference type="InterPro" id="IPR036875">
    <property type="entry name" value="Znf_CCHC_sf"/>
</dbReference>